<dbReference type="GO" id="GO:0032217">
    <property type="term" value="F:riboflavin transmembrane transporter activity"/>
    <property type="evidence" value="ECO:0007669"/>
    <property type="project" value="UniProtKB-UniRule"/>
</dbReference>
<feature type="transmembrane region" description="Helical" evidence="9">
    <location>
        <begin position="165"/>
        <end position="187"/>
    </location>
</feature>
<gene>
    <name evidence="10" type="ORF">LNINA_LOCUS8609</name>
</gene>
<dbReference type="Pfam" id="PF06237">
    <property type="entry name" value="SLC52_ribofla_tr"/>
    <property type="match status" value="1"/>
</dbReference>
<feature type="transmembrane region" description="Helical" evidence="9">
    <location>
        <begin position="135"/>
        <end position="158"/>
    </location>
</feature>
<feature type="transmembrane region" description="Helical" evidence="9">
    <location>
        <begin position="270"/>
        <end position="291"/>
    </location>
</feature>
<feature type="transmembrane region" description="Helical" evidence="9">
    <location>
        <begin position="71"/>
        <end position="92"/>
    </location>
</feature>
<evidence type="ECO:0000256" key="9">
    <source>
        <dbReference type="RuleBase" id="RU368035"/>
    </source>
</evidence>
<comment type="function">
    <text evidence="9">Plasma membrane transporter mediating the uptake by cells of the water soluble vitamin B2/riboflavin that plays a key role in biochemical oxidation-reduction reactions of the carbohydrate, lipid, and amino acid metabolism.</text>
</comment>
<evidence type="ECO:0000313" key="10">
    <source>
        <dbReference type="EMBL" id="CAK1549298.1"/>
    </source>
</evidence>
<evidence type="ECO:0000256" key="2">
    <source>
        <dbReference type="ARBA" id="ARBA00004651"/>
    </source>
</evidence>
<feature type="transmembrane region" description="Helical" evidence="9">
    <location>
        <begin position="404"/>
        <end position="423"/>
    </location>
</feature>
<feature type="transmembrane region" description="Helical" evidence="9">
    <location>
        <begin position="303"/>
        <end position="325"/>
    </location>
</feature>
<feature type="transmembrane region" description="Helical" evidence="9">
    <location>
        <begin position="364"/>
        <end position="383"/>
    </location>
</feature>
<proteinExistence type="inferred from homology"/>
<evidence type="ECO:0000256" key="3">
    <source>
        <dbReference type="ARBA" id="ARBA00006366"/>
    </source>
</evidence>
<feature type="transmembrane region" description="Helical" evidence="9">
    <location>
        <begin position="217"/>
        <end position="236"/>
    </location>
</feature>
<dbReference type="InterPro" id="IPR009357">
    <property type="entry name" value="Riboflavin_transptr"/>
</dbReference>
<dbReference type="GO" id="GO:0005886">
    <property type="term" value="C:plasma membrane"/>
    <property type="evidence" value="ECO:0007669"/>
    <property type="project" value="UniProtKB-SubCell"/>
</dbReference>
<evidence type="ECO:0000256" key="8">
    <source>
        <dbReference type="ARBA" id="ARBA00023136"/>
    </source>
</evidence>
<sequence>MSLARLSEEKERLACVEETRDSSTTSMFTSRRRVALDLLLVCWGLGTWLGVNGLFVQLPLLVERLPEGWSLPSAMSVAIQSANIGLLIYASLRKVTRISDTTCIYGLLAIGTIALFLNSFLFPKTVLIGDKEKSVAFLTLTFFVALVGCTSSVLFYPYLRHYREIYLATYLVGEGLSGFIPSIIALIQGVGGEPDCVPAGNNTFQAVFPPPRFDSTVFIVLLGILSALSLISFCILHNYSGFSSERVKEGEAAKEEEASLPRVSLLKPEWIGLMVLMAVLNALSSGVMPSIQSFSCLPYGRQAYHLSVTLGAMANPTACLAGVWLKPVRGRWLTLMLTLSAVLLAYIFVTAVQSPTPPLYTQTSGVIIIVVSWVVCSGLVSYARMWVFASARRGGARGMRQCGALSQLGSAFGSITLYCLINYTQFFNQAPDCPARPS</sequence>
<evidence type="ECO:0000313" key="11">
    <source>
        <dbReference type="Proteomes" id="UP001497472"/>
    </source>
</evidence>
<feature type="transmembrane region" description="Helical" evidence="9">
    <location>
        <begin position="104"/>
        <end position="123"/>
    </location>
</feature>
<evidence type="ECO:0000256" key="6">
    <source>
        <dbReference type="ARBA" id="ARBA00022692"/>
    </source>
</evidence>
<keyword evidence="7 9" id="KW-1133">Transmembrane helix</keyword>
<dbReference type="PANTHER" id="PTHR12929:SF10">
    <property type="entry name" value="RIBOFLAVIN TRANSPORTER"/>
    <property type="match status" value="1"/>
</dbReference>
<keyword evidence="11" id="KW-1185">Reference proteome</keyword>
<keyword evidence="5 9" id="KW-1003">Cell membrane</keyword>
<dbReference type="SUPFAM" id="SSF103473">
    <property type="entry name" value="MFS general substrate transporter"/>
    <property type="match status" value="1"/>
</dbReference>
<dbReference type="AlphaFoldDB" id="A0AAV1JLL3"/>
<evidence type="ECO:0000256" key="4">
    <source>
        <dbReference type="ARBA" id="ARBA00022448"/>
    </source>
</evidence>
<comment type="similarity">
    <text evidence="3 9">Belongs to the riboflavin transporter family.</text>
</comment>
<organism evidence="10 11">
    <name type="scientific">Leptosia nina</name>
    <dbReference type="NCBI Taxonomy" id="320188"/>
    <lineage>
        <taxon>Eukaryota</taxon>
        <taxon>Metazoa</taxon>
        <taxon>Ecdysozoa</taxon>
        <taxon>Arthropoda</taxon>
        <taxon>Hexapoda</taxon>
        <taxon>Insecta</taxon>
        <taxon>Pterygota</taxon>
        <taxon>Neoptera</taxon>
        <taxon>Endopterygota</taxon>
        <taxon>Lepidoptera</taxon>
        <taxon>Glossata</taxon>
        <taxon>Ditrysia</taxon>
        <taxon>Papilionoidea</taxon>
        <taxon>Pieridae</taxon>
        <taxon>Pierinae</taxon>
        <taxon>Leptosia</taxon>
    </lineage>
</organism>
<dbReference type="InterPro" id="IPR036259">
    <property type="entry name" value="MFS_trans_sf"/>
</dbReference>
<accession>A0AAV1JLL3</accession>
<evidence type="ECO:0000256" key="1">
    <source>
        <dbReference type="ARBA" id="ARBA00000215"/>
    </source>
</evidence>
<dbReference type="EMBL" id="CAVLEF010000011">
    <property type="protein sequence ID" value="CAK1549298.1"/>
    <property type="molecule type" value="Genomic_DNA"/>
</dbReference>
<dbReference type="Proteomes" id="UP001497472">
    <property type="component" value="Unassembled WGS sequence"/>
</dbReference>
<comment type="catalytic activity">
    <reaction evidence="1 9">
        <text>riboflavin(in) = riboflavin(out)</text>
        <dbReference type="Rhea" id="RHEA:35015"/>
        <dbReference type="ChEBI" id="CHEBI:57986"/>
    </reaction>
</comment>
<dbReference type="PANTHER" id="PTHR12929">
    <property type="entry name" value="SOLUTE CARRIER FAMILY 52"/>
    <property type="match status" value="1"/>
</dbReference>
<protein>
    <recommendedName>
        <fullName evidence="9">Riboflavin transporter</fullName>
    </recommendedName>
</protein>
<name>A0AAV1JLL3_9NEOP</name>
<feature type="transmembrane region" description="Helical" evidence="9">
    <location>
        <begin position="34"/>
        <end position="51"/>
    </location>
</feature>
<comment type="subcellular location">
    <subcellularLocation>
        <location evidence="2 9">Cell membrane</location>
        <topology evidence="2 9">Multi-pass membrane protein</topology>
    </subcellularLocation>
</comment>
<evidence type="ECO:0000256" key="5">
    <source>
        <dbReference type="ARBA" id="ARBA00022475"/>
    </source>
</evidence>
<feature type="transmembrane region" description="Helical" evidence="9">
    <location>
        <begin position="332"/>
        <end position="352"/>
    </location>
</feature>
<comment type="caution">
    <text evidence="10">The sequence shown here is derived from an EMBL/GenBank/DDBJ whole genome shotgun (WGS) entry which is preliminary data.</text>
</comment>
<keyword evidence="6 9" id="KW-0812">Transmembrane</keyword>
<keyword evidence="4 9" id="KW-0813">Transport</keyword>
<reference evidence="10 11" key="1">
    <citation type="submission" date="2023-11" db="EMBL/GenBank/DDBJ databases">
        <authorList>
            <person name="Okamura Y."/>
        </authorList>
    </citation>
    <scope>NUCLEOTIDE SEQUENCE [LARGE SCALE GENOMIC DNA]</scope>
</reference>
<evidence type="ECO:0000256" key="7">
    <source>
        <dbReference type="ARBA" id="ARBA00022989"/>
    </source>
</evidence>
<keyword evidence="8 9" id="KW-0472">Membrane</keyword>